<keyword evidence="1" id="KW-0472">Membrane</keyword>
<sequence>MASNYVKFGESKLRNNCPKCFAQDGLTFTFFNKVEENKLMKRSTKEVKGELNCSHCESMIYPGLWTDEIDRVYLYNLKRFGSPDTYVRYKPLAIIILIAIVVAGAAAAFAIYKFQTP</sequence>
<dbReference type="OrthoDB" id="1139350at2"/>
<proteinExistence type="predicted"/>
<organism evidence="2 3">
    <name type="scientific">Leeuwenhoekiella aestuarii</name>
    <dbReference type="NCBI Taxonomy" id="2249426"/>
    <lineage>
        <taxon>Bacteria</taxon>
        <taxon>Pseudomonadati</taxon>
        <taxon>Bacteroidota</taxon>
        <taxon>Flavobacteriia</taxon>
        <taxon>Flavobacteriales</taxon>
        <taxon>Flavobacteriaceae</taxon>
        <taxon>Leeuwenhoekiella</taxon>
    </lineage>
</organism>
<feature type="transmembrane region" description="Helical" evidence="1">
    <location>
        <begin position="92"/>
        <end position="112"/>
    </location>
</feature>
<comment type="caution">
    <text evidence="2">The sequence shown here is derived from an EMBL/GenBank/DDBJ whole genome shotgun (WGS) entry which is preliminary data.</text>
</comment>
<dbReference type="EMBL" id="QOVI01000001">
    <property type="protein sequence ID" value="RXG18213.1"/>
    <property type="molecule type" value="Genomic_DNA"/>
</dbReference>
<accession>A0A4Q0NZ24</accession>
<evidence type="ECO:0000256" key="1">
    <source>
        <dbReference type="SAM" id="Phobius"/>
    </source>
</evidence>
<evidence type="ECO:0000313" key="3">
    <source>
        <dbReference type="Proteomes" id="UP000289821"/>
    </source>
</evidence>
<protein>
    <submittedName>
        <fullName evidence="2">Uncharacterized protein</fullName>
    </submittedName>
</protein>
<reference evidence="2 3" key="1">
    <citation type="submission" date="2018-07" db="EMBL/GenBank/DDBJ databases">
        <title>Leeuwenhoekiella genomics.</title>
        <authorList>
            <person name="Tahon G."/>
            <person name="Willems A."/>
        </authorList>
    </citation>
    <scope>NUCLEOTIDE SEQUENCE [LARGE SCALE GENOMIC DNA]</scope>
    <source>
        <strain evidence="2 3">R-50232</strain>
    </source>
</reference>
<keyword evidence="1" id="KW-1133">Transmembrane helix</keyword>
<dbReference type="AlphaFoldDB" id="A0A4Q0NZ24"/>
<dbReference type="RefSeq" id="WP_128759780.1">
    <property type="nucleotide sequence ID" value="NZ_QOVI01000001.1"/>
</dbReference>
<gene>
    <name evidence="2" type="ORF">DSM04_101403</name>
</gene>
<evidence type="ECO:0000313" key="2">
    <source>
        <dbReference type="EMBL" id="RXG18213.1"/>
    </source>
</evidence>
<name>A0A4Q0NZ24_9FLAO</name>
<keyword evidence="1" id="KW-0812">Transmembrane</keyword>
<keyword evidence="3" id="KW-1185">Reference proteome</keyword>
<dbReference type="Proteomes" id="UP000289821">
    <property type="component" value="Unassembled WGS sequence"/>
</dbReference>